<proteinExistence type="predicted"/>
<evidence type="ECO:0000313" key="2">
    <source>
        <dbReference type="Proteomes" id="UP000614350"/>
    </source>
</evidence>
<keyword evidence="2" id="KW-1185">Reference proteome</keyword>
<comment type="caution">
    <text evidence="1">The sequence shown here is derived from an EMBL/GenBank/DDBJ whole genome shotgun (WGS) entry which is preliminary data.</text>
</comment>
<dbReference type="EMBL" id="JACSEA010000003">
    <property type="protein sequence ID" value="KAF7404623.1"/>
    <property type="molecule type" value="Genomic_DNA"/>
</dbReference>
<dbReference type="AlphaFoldDB" id="A0A834KD99"/>
<protein>
    <submittedName>
        <fullName evidence="1">Uncharacterized protein</fullName>
    </submittedName>
</protein>
<evidence type="ECO:0000313" key="1">
    <source>
        <dbReference type="EMBL" id="KAF7404623.1"/>
    </source>
</evidence>
<organism evidence="1 2">
    <name type="scientific">Vespula vulgaris</name>
    <name type="common">Yellow jacket</name>
    <name type="synonym">Wasp</name>
    <dbReference type="NCBI Taxonomy" id="7454"/>
    <lineage>
        <taxon>Eukaryota</taxon>
        <taxon>Metazoa</taxon>
        <taxon>Ecdysozoa</taxon>
        <taxon>Arthropoda</taxon>
        <taxon>Hexapoda</taxon>
        <taxon>Insecta</taxon>
        <taxon>Pterygota</taxon>
        <taxon>Neoptera</taxon>
        <taxon>Endopterygota</taxon>
        <taxon>Hymenoptera</taxon>
        <taxon>Apocrita</taxon>
        <taxon>Aculeata</taxon>
        <taxon>Vespoidea</taxon>
        <taxon>Vespidae</taxon>
        <taxon>Vespinae</taxon>
        <taxon>Vespula</taxon>
    </lineage>
</organism>
<name>A0A834KD99_VESVU</name>
<gene>
    <name evidence="1" type="ORF">HZH66_003529</name>
</gene>
<accession>A0A834KD99</accession>
<dbReference type="Proteomes" id="UP000614350">
    <property type="component" value="Unassembled WGS sequence"/>
</dbReference>
<reference evidence="1" key="1">
    <citation type="journal article" date="2020" name="G3 (Bethesda)">
        <title>High-Quality Assemblies for Three Invasive Social Wasps from the &lt;i&gt;Vespula&lt;/i&gt; Genus.</title>
        <authorList>
            <person name="Harrop T.W.R."/>
            <person name="Guhlin J."/>
            <person name="McLaughlin G.M."/>
            <person name="Permina E."/>
            <person name="Stockwell P."/>
            <person name="Gilligan J."/>
            <person name="Le Lec M.F."/>
            <person name="Gruber M.A.M."/>
            <person name="Quinn O."/>
            <person name="Lovegrove M."/>
            <person name="Duncan E.J."/>
            <person name="Remnant E.J."/>
            <person name="Van Eeckhoven J."/>
            <person name="Graham B."/>
            <person name="Knapp R.A."/>
            <person name="Langford K.W."/>
            <person name="Kronenberg Z."/>
            <person name="Press M.O."/>
            <person name="Eacker S.M."/>
            <person name="Wilson-Rankin E.E."/>
            <person name="Purcell J."/>
            <person name="Lester P.J."/>
            <person name="Dearden P.K."/>
        </authorList>
    </citation>
    <scope>NUCLEOTIDE SEQUENCE</scope>
    <source>
        <strain evidence="1">Marl-1</strain>
    </source>
</reference>
<sequence length="67" mass="8185">MNRMAFGVRQYFKTFGKIKEFWDIYTSSFFTFQSEKHLRSFYNISLHHSKADKKITYLIVLEVPKKR</sequence>